<dbReference type="CDD" id="cd00030">
    <property type="entry name" value="C2"/>
    <property type="match status" value="1"/>
</dbReference>
<dbReference type="SMART" id="SM00220">
    <property type="entry name" value="S_TKc"/>
    <property type="match status" value="1"/>
</dbReference>
<sequence length="539" mass="61283">MDGTTGKSAKKYLKAFSSKKNKQKQEAKQQQPQEEAGFQARHQGLLDGGDDAKARPAQGQQSLQQQDASKGSHKKLSERSVISICVKQGRNLPGTAQSAPFVTLEYHGQQVRCRSGESCNPVWDQTFELDVTRKDMPVYVWVYDAAVSADNTIIGGGEFMFHFEPDTKQEVWVPLTASMSANTADDHGAILITYTYERRLTTKSLSMDDFEILRVIGKGSFGKVMVVRKKDTKRVYALKKLNKAHLKERGEIEHTMSERKILEIHNSPFLVSLKFSFQTPEKVYFVLDYVSGGELFVHLQKEGSFSEDRSRFYVGMLILALDHLHSHRIIYRDLKPENILIDMNGYLKLTDFGLCKEDVGQFDKTNTFCGTPEYMAPEILQQKGYGMEVDWWTIGTLLYEMMAGLPPFYDDDTQEMYRNILFKQLDFPAEIRPVGRDLIAGLLQRNPNRRLGHLSVKEITTHPFFAPLNWDDLYHKRIPAPWTPKLKDPLDTSNFDEDFTSLPAVDTPVEDSGLSQSVQRKFEGFSFVDENELAASPVS</sequence>
<dbReference type="OMA" id="QQKGYGP"/>
<evidence type="ECO:0000256" key="8">
    <source>
        <dbReference type="ARBA" id="ARBA00047899"/>
    </source>
</evidence>
<protein>
    <recommendedName>
        <fullName evidence="1">non-specific serine/threonine protein kinase</fullName>
        <ecNumber evidence="1">2.7.11.1</ecNumber>
    </recommendedName>
</protein>
<keyword evidence="6 15" id="KW-0418">Kinase</keyword>
<evidence type="ECO:0000256" key="9">
    <source>
        <dbReference type="ARBA" id="ARBA00048679"/>
    </source>
</evidence>
<keyword evidence="2" id="KW-0723">Serine/threonine-protein kinase</keyword>
<dbReference type="SUPFAM" id="SSF56112">
    <property type="entry name" value="Protein kinase-like (PK-like)"/>
    <property type="match status" value="1"/>
</dbReference>
<dbReference type="InterPro" id="IPR017441">
    <property type="entry name" value="Protein_kinase_ATP_BS"/>
</dbReference>
<dbReference type="RefSeq" id="XP_004992181.1">
    <property type="nucleotide sequence ID" value="XM_004992124.1"/>
</dbReference>
<evidence type="ECO:0000256" key="3">
    <source>
        <dbReference type="ARBA" id="ARBA00022553"/>
    </source>
</evidence>
<dbReference type="SMART" id="SM00133">
    <property type="entry name" value="S_TK_X"/>
    <property type="match status" value="1"/>
</dbReference>
<dbReference type="GO" id="GO:0005524">
    <property type="term" value="F:ATP binding"/>
    <property type="evidence" value="ECO:0007669"/>
    <property type="project" value="UniProtKB-UniRule"/>
</dbReference>
<dbReference type="STRING" id="946362.F2UES8"/>
<evidence type="ECO:0000256" key="6">
    <source>
        <dbReference type="ARBA" id="ARBA00022777"/>
    </source>
</evidence>
<dbReference type="EC" id="2.7.11.1" evidence="1"/>
<evidence type="ECO:0000256" key="11">
    <source>
        <dbReference type="SAM" id="MobiDB-lite"/>
    </source>
</evidence>
<keyword evidence="5 10" id="KW-0547">Nucleotide-binding</keyword>
<dbReference type="EMBL" id="GL832971">
    <property type="protein sequence ID" value="EGD75128.1"/>
    <property type="molecule type" value="Genomic_DNA"/>
</dbReference>
<dbReference type="SMART" id="SM00239">
    <property type="entry name" value="C2"/>
    <property type="match status" value="1"/>
</dbReference>
<dbReference type="PROSITE" id="PS50004">
    <property type="entry name" value="C2"/>
    <property type="match status" value="1"/>
</dbReference>
<dbReference type="GO" id="GO:0106310">
    <property type="term" value="F:protein serine kinase activity"/>
    <property type="evidence" value="ECO:0007669"/>
    <property type="project" value="RHEA"/>
</dbReference>
<evidence type="ECO:0000313" key="15">
    <source>
        <dbReference type="EMBL" id="EGD75128.1"/>
    </source>
</evidence>
<feature type="domain" description="Protein kinase" evidence="13">
    <location>
        <begin position="210"/>
        <end position="465"/>
    </location>
</feature>
<evidence type="ECO:0000256" key="7">
    <source>
        <dbReference type="ARBA" id="ARBA00022840"/>
    </source>
</evidence>
<evidence type="ECO:0000259" key="14">
    <source>
        <dbReference type="PROSITE" id="PS51285"/>
    </source>
</evidence>
<name>F2UES8_SALR5</name>
<dbReference type="Gene3D" id="3.30.200.20">
    <property type="entry name" value="Phosphorylase Kinase, domain 1"/>
    <property type="match status" value="1"/>
</dbReference>
<comment type="catalytic activity">
    <reaction evidence="9">
        <text>L-seryl-[protein] + ATP = O-phospho-L-seryl-[protein] + ADP + H(+)</text>
        <dbReference type="Rhea" id="RHEA:17989"/>
        <dbReference type="Rhea" id="RHEA-COMP:9863"/>
        <dbReference type="Rhea" id="RHEA-COMP:11604"/>
        <dbReference type="ChEBI" id="CHEBI:15378"/>
        <dbReference type="ChEBI" id="CHEBI:29999"/>
        <dbReference type="ChEBI" id="CHEBI:30616"/>
        <dbReference type="ChEBI" id="CHEBI:83421"/>
        <dbReference type="ChEBI" id="CHEBI:456216"/>
        <dbReference type="EC" id="2.7.11.1"/>
    </reaction>
</comment>
<feature type="compositionally biased region" description="Basic residues" evidence="11">
    <location>
        <begin position="8"/>
        <end position="22"/>
    </location>
</feature>
<keyword evidence="16" id="KW-1185">Reference proteome</keyword>
<feature type="binding site" evidence="10">
    <location>
        <position position="239"/>
    </location>
    <ligand>
        <name>ATP</name>
        <dbReference type="ChEBI" id="CHEBI:30616"/>
    </ligand>
</feature>
<dbReference type="PROSITE" id="PS50011">
    <property type="entry name" value="PROTEIN_KINASE_DOM"/>
    <property type="match status" value="1"/>
</dbReference>
<dbReference type="InterPro" id="IPR008271">
    <property type="entry name" value="Ser/Thr_kinase_AS"/>
</dbReference>
<dbReference type="InterPro" id="IPR000008">
    <property type="entry name" value="C2_dom"/>
</dbReference>
<proteinExistence type="predicted"/>
<dbReference type="AlphaFoldDB" id="F2UES8"/>
<dbReference type="KEGG" id="sre:PTSG_12484"/>
<dbReference type="Proteomes" id="UP000007799">
    <property type="component" value="Unassembled WGS sequence"/>
</dbReference>
<feature type="domain" description="AGC-kinase C-terminal" evidence="14">
    <location>
        <begin position="466"/>
        <end position="537"/>
    </location>
</feature>
<dbReference type="Pfam" id="PF00168">
    <property type="entry name" value="C2"/>
    <property type="match status" value="1"/>
</dbReference>
<accession>F2UES8</accession>
<dbReference type="PROSITE" id="PS00107">
    <property type="entry name" value="PROTEIN_KINASE_ATP"/>
    <property type="match status" value="1"/>
</dbReference>
<dbReference type="GO" id="GO:0004674">
    <property type="term" value="F:protein serine/threonine kinase activity"/>
    <property type="evidence" value="ECO:0007669"/>
    <property type="project" value="UniProtKB-KW"/>
</dbReference>
<dbReference type="Gene3D" id="2.60.40.150">
    <property type="entry name" value="C2 domain"/>
    <property type="match status" value="1"/>
</dbReference>
<evidence type="ECO:0000256" key="4">
    <source>
        <dbReference type="ARBA" id="ARBA00022679"/>
    </source>
</evidence>
<dbReference type="Gene3D" id="1.10.510.10">
    <property type="entry name" value="Transferase(Phosphotransferase) domain 1"/>
    <property type="match status" value="1"/>
</dbReference>
<dbReference type="PANTHER" id="PTHR24351">
    <property type="entry name" value="RIBOSOMAL PROTEIN S6 KINASE"/>
    <property type="match status" value="1"/>
</dbReference>
<dbReference type="GeneID" id="16072740"/>
<dbReference type="InterPro" id="IPR000719">
    <property type="entry name" value="Prot_kinase_dom"/>
</dbReference>
<dbReference type="SUPFAM" id="SSF49562">
    <property type="entry name" value="C2 domain (Calcium/lipid-binding domain, CaLB)"/>
    <property type="match status" value="1"/>
</dbReference>
<dbReference type="Pfam" id="PF00433">
    <property type="entry name" value="Pkinase_C"/>
    <property type="match status" value="1"/>
</dbReference>
<dbReference type="InterPro" id="IPR035892">
    <property type="entry name" value="C2_domain_sf"/>
</dbReference>
<evidence type="ECO:0000259" key="12">
    <source>
        <dbReference type="PROSITE" id="PS50004"/>
    </source>
</evidence>
<dbReference type="InterPro" id="IPR011009">
    <property type="entry name" value="Kinase-like_dom_sf"/>
</dbReference>
<dbReference type="PROSITE" id="PS00108">
    <property type="entry name" value="PROTEIN_KINASE_ST"/>
    <property type="match status" value="1"/>
</dbReference>
<evidence type="ECO:0000256" key="2">
    <source>
        <dbReference type="ARBA" id="ARBA00022527"/>
    </source>
</evidence>
<dbReference type="Pfam" id="PF00069">
    <property type="entry name" value="Pkinase"/>
    <property type="match status" value="1"/>
</dbReference>
<organism evidence="16">
    <name type="scientific">Salpingoeca rosetta (strain ATCC 50818 / BSB-021)</name>
    <dbReference type="NCBI Taxonomy" id="946362"/>
    <lineage>
        <taxon>Eukaryota</taxon>
        <taxon>Choanoflagellata</taxon>
        <taxon>Craspedida</taxon>
        <taxon>Salpingoecidae</taxon>
        <taxon>Salpingoeca</taxon>
    </lineage>
</organism>
<dbReference type="eggNOG" id="KOG0598">
    <property type="taxonomic scope" value="Eukaryota"/>
</dbReference>
<comment type="catalytic activity">
    <reaction evidence="8">
        <text>L-threonyl-[protein] + ATP = O-phospho-L-threonyl-[protein] + ADP + H(+)</text>
        <dbReference type="Rhea" id="RHEA:46608"/>
        <dbReference type="Rhea" id="RHEA-COMP:11060"/>
        <dbReference type="Rhea" id="RHEA-COMP:11605"/>
        <dbReference type="ChEBI" id="CHEBI:15378"/>
        <dbReference type="ChEBI" id="CHEBI:30013"/>
        <dbReference type="ChEBI" id="CHEBI:30616"/>
        <dbReference type="ChEBI" id="CHEBI:61977"/>
        <dbReference type="ChEBI" id="CHEBI:456216"/>
        <dbReference type="EC" id="2.7.11.1"/>
    </reaction>
</comment>
<dbReference type="PROSITE" id="PS51285">
    <property type="entry name" value="AGC_KINASE_CTER"/>
    <property type="match status" value="1"/>
</dbReference>
<evidence type="ECO:0000313" key="16">
    <source>
        <dbReference type="Proteomes" id="UP000007799"/>
    </source>
</evidence>
<dbReference type="InterPro" id="IPR017892">
    <property type="entry name" value="Pkinase_C"/>
</dbReference>
<keyword evidence="3" id="KW-0597">Phosphoprotein</keyword>
<dbReference type="FunFam" id="3.30.200.20:FF:000048">
    <property type="entry name" value="Non-specific serine/threonine protein kinase"/>
    <property type="match status" value="1"/>
</dbReference>
<keyword evidence="4" id="KW-0808">Transferase</keyword>
<evidence type="ECO:0000256" key="10">
    <source>
        <dbReference type="PROSITE-ProRule" id="PRU10141"/>
    </source>
</evidence>
<evidence type="ECO:0000256" key="5">
    <source>
        <dbReference type="ARBA" id="ARBA00022741"/>
    </source>
</evidence>
<dbReference type="FunFam" id="1.10.510.10:FF:000008">
    <property type="entry name" value="Non-specific serine/threonine protein kinase"/>
    <property type="match status" value="1"/>
</dbReference>
<feature type="domain" description="C2" evidence="12">
    <location>
        <begin position="55"/>
        <end position="177"/>
    </location>
</feature>
<dbReference type="InterPro" id="IPR000961">
    <property type="entry name" value="AGC-kinase_C"/>
</dbReference>
<evidence type="ECO:0000259" key="13">
    <source>
        <dbReference type="PROSITE" id="PS50011"/>
    </source>
</evidence>
<feature type="region of interest" description="Disordered" evidence="11">
    <location>
        <begin position="1"/>
        <end position="75"/>
    </location>
</feature>
<dbReference type="InParanoid" id="F2UES8"/>
<dbReference type="OrthoDB" id="63267at2759"/>
<keyword evidence="7 10" id="KW-0067">ATP-binding</keyword>
<reference evidence="15" key="1">
    <citation type="submission" date="2009-08" db="EMBL/GenBank/DDBJ databases">
        <title>Annotation of Salpingoeca rosetta.</title>
        <authorList>
            <consortium name="The Broad Institute Genome Sequencing Platform"/>
            <person name="Russ C."/>
            <person name="Cuomo C."/>
            <person name="Burger G."/>
            <person name="Gray M.W."/>
            <person name="Holland P.W.H."/>
            <person name="King N."/>
            <person name="Lang F.B.F."/>
            <person name="Roger A.J."/>
            <person name="Ruiz-Trillo I."/>
            <person name="Young S.K."/>
            <person name="Zeng Q."/>
            <person name="Gargeya S."/>
            <person name="Alvarado L."/>
            <person name="Berlin A."/>
            <person name="Chapman S.B."/>
            <person name="Chen Z."/>
            <person name="Freedman E."/>
            <person name="Gellesch M."/>
            <person name="Goldberg J."/>
            <person name="Griggs A."/>
            <person name="Gujja S."/>
            <person name="Heilman E."/>
            <person name="Heiman D."/>
            <person name="Howarth C."/>
            <person name="Mehta T."/>
            <person name="Neiman D."/>
            <person name="Pearson M."/>
            <person name="Roberts A."/>
            <person name="Saif S."/>
            <person name="Shea T."/>
            <person name="Shenoy N."/>
            <person name="Sisk P."/>
            <person name="Stolte C."/>
            <person name="Sykes S."/>
            <person name="White J."/>
            <person name="Yandava C."/>
            <person name="Haas B."/>
            <person name="Nusbaum C."/>
            <person name="Birren B."/>
        </authorList>
    </citation>
    <scope>NUCLEOTIDE SEQUENCE [LARGE SCALE GENOMIC DNA]</scope>
    <source>
        <strain evidence="15">ATCC 50818</strain>
    </source>
</reference>
<gene>
    <name evidence="15" type="ORF">PTSG_12484</name>
</gene>
<evidence type="ECO:0000256" key="1">
    <source>
        <dbReference type="ARBA" id="ARBA00012513"/>
    </source>
</evidence>